<protein>
    <recommendedName>
        <fullName evidence="2">PPM-type phosphatase domain-containing protein</fullName>
    </recommendedName>
</protein>
<dbReference type="CDD" id="cd00143">
    <property type="entry name" value="PP2Cc"/>
    <property type="match status" value="1"/>
</dbReference>
<sequence length="413" mass="47646">MGLFLKYLLFGVLFPYKTNRVSTETFNADPLARSMRLERHYRGEFSIAAVQSNKDMEDHSHVDVSHDAIFVGIYDGFKGNTAATYIRRHIFQGLLRRIMENNNNMTVAILREVVEEIESGFMEFARTSFEHQHQEHIALVSSGCLICFIWRGIVYLANVGDSRAILCSEKDVGPFKRLRVKQMVRDHNCDNSDIQKELRKLHPDDEPIYEFSELYHPDENYHANKDPSWTIKGLIETSRCIGYAYLKKVPFTQRSSFQIPMRERVVSAFTGPVLRSEPDVYSRDLKDSDIFIIFGSSGFWKLMSNELAARIVHTSPRDDIAKKLAIIAIEKGASKRESKYSDIVELPKGNCASGNWDMVLDRSRPLYHDDITVIVVFFDKRPNGVRPEIKSYTCNDYANLPSEFIYFYNNMNV</sequence>
<reference evidence="3 4" key="1">
    <citation type="submission" date="2023-01" db="EMBL/GenBank/DDBJ databases">
        <authorList>
            <person name="Kreplak J."/>
        </authorList>
    </citation>
    <scope>NUCLEOTIDE SEQUENCE [LARGE SCALE GENOMIC DNA]</scope>
</reference>
<dbReference type="Gene3D" id="3.60.40.10">
    <property type="entry name" value="PPM-type phosphatase domain"/>
    <property type="match status" value="1"/>
</dbReference>
<dbReference type="InterPro" id="IPR036457">
    <property type="entry name" value="PPM-type-like_dom_sf"/>
</dbReference>
<dbReference type="SUPFAM" id="SSF81606">
    <property type="entry name" value="PP2C-like"/>
    <property type="match status" value="1"/>
</dbReference>
<evidence type="ECO:0000313" key="4">
    <source>
        <dbReference type="Proteomes" id="UP001157006"/>
    </source>
</evidence>
<evidence type="ECO:0000313" key="3">
    <source>
        <dbReference type="EMBL" id="CAI8614099.1"/>
    </source>
</evidence>
<evidence type="ECO:0000259" key="2">
    <source>
        <dbReference type="PROSITE" id="PS51746"/>
    </source>
</evidence>
<keyword evidence="4" id="KW-1185">Reference proteome</keyword>
<accession>A0AAV1AUB5</accession>
<dbReference type="Proteomes" id="UP001157006">
    <property type="component" value="Chromosome 5"/>
</dbReference>
<dbReference type="InterPro" id="IPR001932">
    <property type="entry name" value="PPM-type_phosphatase-like_dom"/>
</dbReference>
<dbReference type="GO" id="GO:0004722">
    <property type="term" value="F:protein serine/threonine phosphatase activity"/>
    <property type="evidence" value="ECO:0007669"/>
    <property type="project" value="InterPro"/>
</dbReference>
<evidence type="ECO:0000256" key="1">
    <source>
        <dbReference type="SAM" id="SignalP"/>
    </source>
</evidence>
<gene>
    <name evidence="3" type="ORF">VFH_V113840</name>
</gene>
<proteinExistence type="predicted"/>
<dbReference type="AlphaFoldDB" id="A0AAV1AUB5"/>
<feature type="domain" description="PPM-type phosphatase" evidence="2">
    <location>
        <begin position="44"/>
        <end position="378"/>
    </location>
</feature>
<dbReference type="InterPro" id="IPR015655">
    <property type="entry name" value="PP2C"/>
</dbReference>
<name>A0AAV1AUB5_VICFA</name>
<keyword evidence="1" id="KW-0732">Signal</keyword>
<dbReference type="PROSITE" id="PS51746">
    <property type="entry name" value="PPM_2"/>
    <property type="match status" value="1"/>
</dbReference>
<feature type="signal peptide" evidence="1">
    <location>
        <begin position="1"/>
        <end position="23"/>
    </location>
</feature>
<dbReference type="SMART" id="SM00332">
    <property type="entry name" value="PP2Cc"/>
    <property type="match status" value="1"/>
</dbReference>
<organism evidence="3 4">
    <name type="scientific">Vicia faba</name>
    <name type="common">Broad bean</name>
    <name type="synonym">Faba vulgaris</name>
    <dbReference type="NCBI Taxonomy" id="3906"/>
    <lineage>
        <taxon>Eukaryota</taxon>
        <taxon>Viridiplantae</taxon>
        <taxon>Streptophyta</taxon>
        <taxon>Embryophyta</taxon>
        <taxon>Tracheophyta</taxon>
        <taxon>Spermatophyta</taxon>
        <taxon>Magnoliopsida</taxon>
        <taxon>eudicotyledons</taxon>
        <taxon>Gunneridae</taxon>
        <taxon>Pentapetalae</taxon>
        <taxon>rosids</taxon>
        <taxon>fabids</taxon>
        <taxon>Fabales</taxon>
        <taxon>Fabaceae</taxon>
        <taxon>Papilionoideae</taxon>
        <taxon>50 kb inversion clade</taxon>
        <taxon>NPAAA clade</taxon>
        <taxon>Hologalegina</taxon>
        <taxon>IRL clade</taxon>
        <taxon>Fabeae</taxon>
        <taxon>Vicia</taxon>
    </lineage>
</organism>
<dbReference type="Pfam" id="PF00481">
    <property type="entry name" value="PP2C"/>
    <property type="match status" value="1"/>
</dbReference>
<dbReference type="PANTHER" id="PTHR47992">
    <property type="entry name" value="PROTEIN PHOSPHATASE"/>
    <property type="match status" value="1"/>
</dbReference>
<dbReference type="EMBL" id="OX451740">
    <property type="protein sequence ID" value="CAI8614099.1"/>
    <property type="molecule type" value="Genomic_DNA"/>
</dbReference>
<feature type="chain" id="PRO_5043561410" description="PPM-type phosphatase domain-containing protein" evidence="1">
    <location>
        <begin position="24"/>
        <end position="413"/>
    </location>
</feature>